<dbReference type="InterPro" id="IPR007373">
    <property type="entry name" value="Thiamin_PyroPKinase_B1-bd"/>
</dbReference>
<dbReference type="GO" id="GO:0004788">
    <property type="term" value="F:thiamine diphosphokinase activity"/>
    <property type="evidence" value="ECO:0007669"/>
    <property type="project" value="InterPro"/>
</dbReference>
<proteinExistence type="predicted"/>
<dbReference type="EMBL" id="CAMXCT020000011">
    <property type="protein sequence ID" value="CAL1125798.1"/>
    <property type="molecule type" value="Genomic_DNA"/>
</dbReference>
<dbReference type="GO" id="GO:0009229">
    <property type="term" value="P:thiamine diphosphate biosynthetic process"/>
    <property type="evidence" value="ECO:0007669"/>
    <property type="project" value="InterPro"/>
</dbReference>
<keyword evidence="9" id="KW-1185">Reference proteome</keyword>
<organism evidence="7">
    <name type="scientific">Cladocopium goreaui</name>
    <dbReference type="NCBI Taxonomy" id="2562237"/>
    <lineage>
        <taxon>Eukaryota</taxon>
        <taxon>Sar</taxon>
        <taxon>Alveolata</taxon>
        <taxon>Dinophyceae</taxon>
        <taxon>Suessiales</taxon>
        <taxon>Symbiodiniaceae</taxon>
        <taxon>Cladocopium</taxon>
    </lineage>
</organism>
<dbReference type="GO" id="GO:0030975">
    <property type="term" value="F:thiamine binding"/>
    <property type="evidence" value="ECO:0007669"/>
    <property type="project" value="InterPro"/>
</dbReference>
<dbReference type="GO" id="GO:0016301">
    <property type="term" value="F:kinase activity"/>
    <property type="evidence" value="ECO:0007669"/>
    <property type="project" value="UniProtKB-KW"/>
</dbReference>
<dbReference type="Pfam" id="PF04263">
    <property type="entry name" value="TPK_catalytic"/>
    <property type="match status" value="1"/>
</dbReference>
<comment type="caution">
    <text evidence="7">The sequence shown here is derived from an EMBL/GenBank/DDBJ whole genome shotgun (WGS) entry which is preliminary data.</text>
</comment>
<dbReference type="SMART" id="SM00983">
    <property type="entry name" value="TPK_B1_binding"/>
    <property type="match status" value="1"/>
</dbReference>
<dbReference type="InterPro" id="IPR006282">
    <property type="entry name" value="Thi_PPkinase"/>
</dbReference>
<dbReference type="EMBL" id="CAMXCT030000011">
    <property type="protein sequence ID" value="CAL4759735.1"/>
    <property type="molecule type" value="Genomic_DNA"/>
</dbReference>
<dbReference type="Gene3D" id="3.40.50.10240">
    <property type="entry name" value="Thiamin pyrophosphokinase, catalytic domain"/>
    <property type="match status" value="1"/>
</dbReference>
<dbReference type="EMBL" id="CAMXCT010000011">
    <property type="protein sequence ID" value="CAI3972423.1"/>
    <property type="molecule type" value="Genomic_DNA"/>
</dbReference>
<dbReference type="SUPFAM" id="SSF63862">
    <property type="entry name" value="Thiamin pyrophosphokinase, substrate-binding domain"/>
    <property type="match status" value="1"/>
</dbReference>
<evidence type="ECO:0000256" key="4">
    <source>
        <dbReference type="ARBA" id="ARBA00022840"/>
    </source>
</evidence>
<evidence type="ECO:0000256" key="3">
    <source>
        <dbReference type="ARBA" id="ARBA00022777"/>
    </source>
</evidence>
<protein>
    <submittedName>
        <fullName evidence="8">Thiamin pyrophosphokinase 1 (Thiamin e pyrophosphokinase 1)</fullName>
    </submittedName>
</protein>
<feature type="region of interest" description="Disordered" evidence="5">
    <location>
        <begin position="591"/>
        <end position="643"/>
    </location>
</feature>
<dbReference type="InterPro" id="IPR036371">
    <property type="entry name" value="TPK_B1-bd_sf"/>
</dbReference>
<feature type="domain" description="Thiamin pyrophosphokinase thiamin-binding" evidence="6">
    <location>
        <begin position="512"/>
        <end position="578"/>
    </location>
</feature>
<keyword evidence="3" id="KW-0418">Kinase</keyword>
<dbReference type="Proteomes" id="UP001152797">
    <property type="component" value="Unassembled WGS sequence"/>
</dbReference>
<evidence type="ECO:0000256" key="5">
    <source>
        <dbReference type="SAM" id="MobiDB-lite"/>
    </source>
</evidence>
<feature type="compositionally biased region" description="Acidic residues" evidence="5">
    <location>
        <begin position="609"/>
        <end position="627"/>
    </location>
</feature>
<dbReference type="InterPro" id="IPR007371">
    <property type="entry name" value="TPK_catalytic"/>
</dbReference>
<dbReference type="PANTHER" id="PTHR13622:SF8">
    <property type="entry name" value="THIAMIN PYROPHOSPHOKINASE 1"/>
    <property type="match status" value="1"/>
</dbReference>
<gene>
    <name evidence="7" type="ORF">C1SCF055_LOCUS1009</name>
</gene>
<evidence type="ECO:0000259" key="6">
    <source>
        <dbReference type="SMART" id="SM00983"/>
    </source>
</evidence>
<keyword evidence="1" id="KW-0808">Transferase</keyword>
<name>A0A9P1FDV3_9DINO</name>
<evidence type="ECO:0000313" key="8">
    <source>
        <dbReference type="EMBL" id="CAL4759735.1"/>
    </source>
</evidence>
<dbReference type="NCBIfam" id="TIGR01378">
    <property type="entry name" value="thi_PPkinase"/>
    <property type="match status" value="1"/>
</dbReference>
<evidence type="ECO:0000313" key="7">
    <source>
        <dbReference type="EMBL" id="CAI3972423.1"/>
    </source>
</evidence>
<evidence type="ECO:0000256" key="1">
    <source>
        <dbReference type="ARBA" id="ARBA00022679"/>
    </source>
</evidence>
<accession>A0A9P1FDV3</accession>
<evidence type="ECO:0000313" key="9">
    <source>
        <dbReference type="Proteomes" id="UP001152797"/>
    </source>
</evidence>
<dbReference type="PANTHER" id="PTHR13622">
    <property type="entry name" value="THIAMIN PYROPHOSPHOKINASE"/>
    <property type="match status" value="1"/>
</dbReference>
<dbReference type="InterPro" id="IPR036759">
    <property type="entry name" value="TPK_catalytic_sf"/>
</dbReference>
<keyword evidence="2" id="KW-0547">Nucleotide-binding</keyword>
<evidence type="ECO:0000256" key="2">
    <source>
        <dbReference type="ARBA" id="ARBA00022741"/>
    </source>
</evidence>
<dbReference type="CDD" id="cd07995">
    <property type="entry name" value="TPK"/>
    <property type="match status" value="1"/>
</dbReference>
<dbReference type="Pfam" id="PF04265">
    <property type="entry name" value="TPK_B1_binding"/>
    <property type="match status" value="1"/>
</dbReference>
<reference evidence="8 9" key="2">
    <citation type="submission" date="2024-05" db="EMBL/GenBank/DDBJ databases">
        <authorList>
            <person name="Chen Y."/>
            <person name="Shah S."/>
            <person name="Dougan E. K."/>
            <person name="Thang M."/>
            <person name="Chan C."/>
        </authorList>
    </citation>
    <scope>NUCLEOTIDE SEQUENCE [LARGE SCALE GENOMIC DNA]</scope>
</reference>
<dbReference type="GO" id="GO:0006772">
    <property type="term" value="P:thiamine metabolic process"/>
    <property type="evidence" value="ECO:0007669"/>
    <property type="project" value="InterPro"/>
</dbReference>
<reference evidence="7" key="1">
    <citation type="submission" date="2022-10" db="EMBL/GenBank/DDBJ databases">
        <authorList>
            <person name="Chen Y."/>
            <person name="Dougan E. K."/>
            <person name="Chan C."/>
            <person name="Rhodes N."/>
            <person name="Thang M."/>
        </authorList>
    </citation>
    <scope>NUCLEOTIDE SEQUENCE</scope>
</reference>
<dbReference type="GO" id="GO:0005524">
    <property type="term" value="F:ATP binding"/>
    <property type="evidence" value="ECO:0007669"/>
    <property type="project" value="UniProtKB-KW"/>
</dbReference>
<dbReference type="OrthoDB" id="25149at2759"/>
<dbReference type="SUPFAM" id="SSF63999">
    <property type="entry name" value="Thiamin pyrophosphokinase, catalytic domain"/>
    <property type="match status" value="1"/>
</dbReference>
<sequence>MTPASYGVKIEVPETSKACSWNATYWRSKRVEWMEKSQGAQIVLYRGGMMQETPREDGLVVHIYVFPKGVERGRGQLHANNSERDIAVELIRRDVLGEEPKEPLDRKILVKRIHEYVRQSGGTVSCANVAKQFAKDIGTNKTQLELASFVQNLALDFREQLECNGQQLMLPAPRATPAVVQKAVTKVASKVKSVRDLEWLDGTTWKETTYNAKYHITRIYQGKPGACFSVKKISGSAHVYAITLYFDEAARRLYYGDKMKWYLSGLSDAWLSWSGRDDAVAYEWVIVSKPPNGRRGKMTLAMPERSLAGLAGSAVDELILSVDRRTDSLLPQESHEPLMPMTCSRGYRDWSWVTASWSDAQRSAPSVRPGMILLNTPLSKSLLQTLWQRSWPHLVADGGASHLHRSCPELLPELVLGDFDSAQPEILESYRERGVEVRWSSDQDDTDLEKCLAAAQEDFACEHLYIAGQFAGVDGRMDHTLGAMNALYKAQAKGLNAALLSDDCCVALLTKGSHCLAPPRKSQCGLVPLGGPVHVTTHGLCWDMTDAVLEWGGLISTSNCPDEKTSDGLVWVETNGPVIWTCNKPEAAEAAPKWVPRPAPAPEKVPEPVPEEEPEQLEEHEEPETNDEVQLAADIPPPPANPPQPPRVWTRFLDDKDCAWWSNALDETKWFMEGDQRWEKYEVPPGHPMGEGRIYYWSLDSGEGGLPETIERYLPPLFMRNLSLSL</sequence>
<keyword evidence="4" id="KW-0067">ATP-binding</keyword>
<dbReference type="AlphaFoldDB" id="A0A9P1FDV3"/>